<dbReference type="InterPro" id="IPR000330">
    <property type="entry name" value="SNF2_N"/>
</dbReference>
<evidence type="ECO:0000259" key="13">
    <source>
        <dbReference type="PROSITE" id="PS50089"/>
    </source>
</evidence>
<dbReference type="GO" id="GO:0016818">
    <property type="term" value="F:hydrolase activity, acting on acid anhydrides, in phosphorus-containing anhydrides"/>
    <property type="evidence" value="ECO:0007669"/>
    <property type="project" value="InterPro"/>
</dbReference>
<protein>
    <submittedName>
        <fullName evidence="16">SNF2 domain-containing protein</fullName>
    </submittedName>
</protein>
<evidence type="ECO:0000256" key="4">
    <source>
        <dbReference type="ARBA" id="ARBA00022741"/>
    </source>
</evidence>
<dbReference type="STRING" id="1764295.A0A5B8MU52"/>
<dbReference type="Proteomes" id="UP000316726">
    <property type="component" value="Chromosome 11"/>
</dbReference>
<dbReference type="Gene3D" id="3.30.40.10">
    <property type="entry name" value="Zinc/RING finger domain, C3HC4 (zinc finger)"/>
    <property type="match status" value="1"/>
</dbReference>
<dbReference type="Gene3D" id="3.30.70.2330">
    <property type="match status" value="1"/>
</dbReference>
<evidence type="ECO:0000256" key="2">
    <source>
        <dbReference type="ARBA" id="ARBA00008438"/>
    </source>
</evidence>
<evidence type="ECO:0000256" key="12">
    <source>
        <dbReference type="SAM" id="MobiDB-lite"/>
    </source>
</evidence>
<evidence type="ECO:0000256" key="6">
    <source>
        <dbReference type="ARBA" id="ARBA00022801"/>
    </source>
</evidence>
<dbReference type="GO" id="GO:0005634">
    <property type="term" value="C:nucleus"/>
    <property type="evidence" value="ECO:0007669"/>
    <property type="project" value="UniProtKB-SubCell"/>
</dbReference>
<keyword evidence="8" id="KW-0862">Zinc</keyword>
<dbReference type="SMART" id="SM00910">
    <property type="entry name" value="HIRAN"/>
    <property type="match status" value="1"/>
</dbReference>
<dbReference type="Gene3D" id="3.40.50.10810">
    <property type="entry name" value="Tandem AAA-ATPase domain"/>
    <property type="match status" value="1"/>
</dbReference>
<dbReference type="InterPro" id="IPR001841">
    <property type="entry name" value="Znf_RING"/>
</dbReference>
<dbReference type="InterPro" id="IPR014001">
    <property type="entry name" value="Helicase_ATP-bd"/>
</dbReference>
<evidence type="ECO:0000313" key="17">
    <source>
        <dbReference type="Proteomes" id="UP000316726"/>
    </source>
</evidence>
<dbReference type="Pfam" id="PF00271">
    <property type="entry name" value="Helicase_C"/>
    <property type="match status" value="1"/>
</dbReference>
<dbReference type="Pfam" id="PF00176">
    <property type="entry name" value="SNF2-rel_dom"/>
    <property type="match status" value="1"/>
</dbReference>
<evidence type="ECO:0000256" key="9">
    <source>
        <dbReference type="ARBA" id="ARBA00022840"/>
    </source>
</evidence>
<evidence type="ECO:0000256" key="3">
    <source>
        <dbReference type="ARBA" id="ARBA00022723"/>
    </source>
</evidence>
<evidence type="ECO:0000256" key="5">
    <source>
        <dbReference type="ARBA" id="ARBA00022771"/>
    </source>
</evidence>
<keyword evidence="3" id="KW-0479">Metal-binding</keyword>
<evidence type="ECO:0000256" key="8">
    <source>
        <dbReference type="ARBA" id="ARBA00022833"/>
    </source>
</evidence>
<keyword evidence="10" id="KW-0539">Nucleus</keyword>
<dbReference type="GO" id="GO:0008270">
    <property type="term" value="F:zinc ion binding"/>
    <property type="evidence" value="ECO:0007669"/>
    <property type="project" value="UniProtKB-KW"/>
</dbReference>
<dbReference type="GO" id="GO:0004386">
    <property type="term" value="F:helicase activity"/>
    <property type="evidence" value="ECO:0007669"/>
    <property type="project" value="UniProtKB-KW"/>
</dbReference>
<dbReference type="InterPro" id="IPR013083">
    <property type="entry name" value="Znf_RING/FYVE/PHD"/>
</dbReference>
<dbReference type="EMBL" id="CP031044">
    <property type="protein sequence ID" value="QDZ23851.1"/>
    <property type="molecule type" value="Genomic_DNA"/>
</dbReference>
<keyword evidence="7" id="KW-0347">Helicase</keyword>
<dbReference type="GO" id="GO:0006281">
    <property type="term" value="P:DNA repair"/>
    <property type="evidence" value="ECO:0007669"/>
    <property type="project" value="TreeGrafter"/>
</dbReference>
<dbReference type="GO" id="GO:0005524">
    <property type="term" value="F:ATP binding"/>
    <property type="evidence" value="ECO:0007669"/>
    <property type="project" value="UniProtKB-KW"/>
</dbReference>
<dbReference type="PROSITE" id="PS00518">
    <property type="entry name" value="ZF_RING_1"/>
    <property type="match status" value="1"/>
</dbReference>
<keyword evidence="6" id="KW-0378">Hydrolase</keyword>
<dbReference type="SMART" id="SM00184">
    <property type="entry name" value="RING"/>
    <property type="match status" value="1"/>
</dbReference>
<name>A0A5B8MU52_9CHLO</name>
<feature type="region of interest" description="Disordered" evidence="12">
    <location>
        <begin position="1"/>
        <end position="24"/>
    </location>
</feature>
<reference evidence="16 17" key="1">
    <citation type="submission" date="2018-07" db="EMBL/GenBank/DDBJ databases">
        <title>The complete nuclear genome of the prasinophyte Chloropicon primus (CCMP1205).</title>
        <authorList>
            <person name="Pombert J.-F."/>
            <person name="Otis C."/>
            <person name="Turmel M."/>
            <person name="Lemieux C."/>
        </authorList>
    </citation>
    <scope>NUCLEOTIDE SEQUENCE [LARGE SCALE GENOMIC DNA]</scope>
    <source>
        <strain evidence="16 17">CCMP1205</strain>
    </source>
</reference>
<dbReference type="GO" id="GO:0003676">
    <property type="term" value="F:nucleic acid binding"/>
    <property type="evidence" value="ECO:0007669"/>
    <property type="project" value="InterPro"/>
</dbReference>
<dbReference type="PROSITE" id="PS51192">
    <property type="entry name" value="HELICASE_ATP_BIND_1"/>
    <property type="match status" value="1"/>
</dbReference>
<dbReference type="Gene3D" id="3.40.50.300">
    <property type="entry name" value="P-loop containing nucleotide triphosphate hydrolases"/>
    <property type="match status" value="1"/>
</dbReference>
<organism evidence="16 17">
    <name type="scientific">Chloropicon primus</name>
    <dbReference type="NCBI Taxonomy" id="1764295"/>
    <lineage>
        <taxon>Eukaryota</taxon>
        <taxon>Viridiplantae</taxon>
        <taxon>Chlorophyta</taxon>
        <taxon>Chloropicophyceae</taxon>
        <taxon>Chloropicales</taxon>
        <taxon>Chloropicaceae</taxon>
        <taxon>Chloropicon</taxon>
    </lineage>
</organism>
<dbReference type="InterPro" id="IPR049730">
    <property type="entry name" value="SNF2/RAD54-like_C"/>
</dbReference>
<dbReference type="SUPFAM" id="SSF52540">
    <property type="entry name" value="P-loop containing nucleoside triphosphate hydrolases"/>
    <property type="match status" value="2"/>
</dbReference>
<dbReference type="OrthoDB" id="448448at2759"/>
<dbReference type="SMART" id="SM00487">
    <property type="entry name" value="DEXDc"/>
    <property type="match status" value="1"/>
</dbReference>
<feature type="domain" description="Helicase C-terminal" evidence="15">
    <location>
        <begin position="844"/>
        <end position="1009"/>
    </location>
</feature>
<evidence type="ECO:0000256" key="10">
    <source>
        <dbReference type="ARBA" id="ARBA00023242"/>
    </source>
</evidence>
<dbReference type="PANTHER" id="PTHR45626">
    <property type="entry name" value="TRANSCRIPTION TERMINATION FACTOR 2-RELATED"/>
    <property type="match status" value="1"/>
</dbReference>
<keyword evidence="9" id="KW-0067">ATP-binding</keyword>
<evidence type="ECO:0000259" key="15">
    <source>
        <dbReference type="PROSITE" id="PS51194"/>
    </source>
</evidence>
<dbReference type="SUPFAM" id="SSF57850">
    <property type="entry name" value="RING/U-box"/>
    <property type="match status" value="1"/>
</dbReference>
<dbReference type="AlphaFoldDB" id="A0A5B8MU52"/>
<feature type="domain" description="Helicase ATP-binding" evidence="14">
    <location>
        <begin position="393"/>
        <end position="579"/>
    </location>
</feature>
<evidence type="ECO:0000256" key="7">
    <source>
        <dbReference type="ARBA" id="ARBA00022806"/>
    </source>
</evidence>
<evidence type="ECO:0000259" key="14">
    <source>
        <dbReference type="PROSITE" id="PS51192"/>
    </source>
</evidence>
<dbReference type="CDD" id="cd18793">
    <property type="entry name" value="SF2_C_SNF"/>
    <property type="match status" value="1"/>
</dbReference>
<dbReference type="InterPro" id="IPR001650">
    <property type="entry name" value="Helicase_C-like"/>
</dbReference>
<sequence>MFRGDGSEKRRREDEEGKGKEVKKEGEVFVVLSSDGEEIVLSSDSDEEFEANYRKDANHIGGAPQQGLSGNGFPPLPVNPLAVPPVMGSPFGLFQAIEVDLEGSHRAENEVLYGILEEDVVGLRHYEGTVHLGEFFDLVRDPNNSYDRNAIMVNKMNGTRVGHVNRTSAAFMAPLMDEELPEECPPAATGCQNKVPNEEDIKEVLKKPPSHLRKVKKYRIEVSCECNPFNRFTFKGTFKIFGHPDHLESVKQHLSRYEKELRRLDVKRELPPSLVPYSSSSGASTSSARRPFSRGSYHSGVFYRRREERKPFSVEQLDEFFDSQLKKKEAVAAEELDFGCIKATLLEHQKEAVAWMYGRETKPDGGGLPPFYELRKEAGHQVFFNSITNSSDYHRPSNVRGGILADDMGLGKTIQVLCLMAMTRREAKNVERPTLVVCPLSVIHNWESQVAEHLHPGALRVLVYHGQGRNKAVKDIPCDYDLVITTYQTLGMEIVVKKGKRLPEEERVQKKSKLDWDCLIDIKWKRIVLDEAHIIRNRATRGFSAAALLEGETRWCLTGTPYVNKPGDIQSLCAFLKSSPLNHYPTWNRAIGDRLRYGGDPVALGKLRVLLSAICMRRTKDLLKDKLPPKTVEMEYIKLFEGERETYDILFDGAKILFESLLALDQGGTEVMKNYSHVLECLLRLRQACCYKYLIPEKRIAGARRVVEEYAKKVEEKNLTMQEIKELQEMLQGTIELEGEDAECCICFDVPPPESVRILAKCKHTLCQVCLEKLGQYVCPLCRTSFRHGDIKSLEKLEREERDLAQSKKLKETLSRVEKTGGDVKDEYSDSDAVPSCPAKIAALVKDMKEVLKENPTQKFVVFSQFVDYLDVIGSYLSCMIKGMELHFLTGKMSGQQRSFSINCFGNPDATSPACLLVSVRAGGVGINLTCSNRAYLMDLWWNAAVEDQAMDRIHRIGQTQPVKVVRFVARGSVERKILEMQEGKKILGKGALQKVNSDEVRKARLDVLKGFFEKEHREVE</sequence>
<dbReference type="InterPro" id="IPR017907">
    <property type="entry name" value="Znf_RING_CS"/>
</dbReference>
<dbReference type="PROSITE" id="PS51194">
    <property type="entry name" value="HELICASE_CTER"/>
    <property type="match status" value="1"/>
</dbReference>
<keyword evidence="5 11" id="KW-0863">Zinc-finger</keyword>
<dbReference type="InterPro" id="IPR050628">
    <property type="entry name" value="SNF2_RAD54_helicase_TF"/>
</dbReference>
<dbReference type="SMART" id="SM00490">
    <property type="entry name" value="HELICc"/>
    <property type="match status" value="1"/>
</dbReference>
<dbReference type="GO" id="GO:0008094">
    <property type="term" value="F:ATP-dependent activity, acting on DNA"/>
    <property type="evidence" value="ECO:0007669"/>
    <property type="project" value="TreeGrafter"/>
</dbReference>
<dbReference type="PANTHER" id="PTHR45626:SF17">
    <property type="entry name" value="HELICASE-LIKE TRANSCRIPTION FACTOR"/>
    <property type="match status" value="1"/>
</dbReference>
<keyword evidence="17" id="KW-1185">Reference proteome</keyword>
<evidence type="ECO:0000313" key="16">
    <source>
        <dbReference type="EMBL" id="QDZ23851.1"/>
    </source>
</evidence>
<dbReference type="InterPro" id="IPR014905">
    <property type="entry name" value="HIRAN"/>
</dbReference>
<comment type="subcellular location">
    <subcellularLocation>
        <location evidence="1">Nucleus</location>
    </subcellularLocation>
</comment>
<feature type="domain" description="RING-type" evidence="13">
    <location>
        <begin position="744"/>
        <end position="783"/>
    </location>
</feature>
<dbReference type="InterPro" id="IPR027417">
    <property type="entry name" value="P-loop_NTPase"/>
</dbReference>
<dbReference type="Pfam" id="PF08797">
    <property type="entry name" value="HIRAN"/>
    <property type="match status" value="1"/>
</dbReference>
<dbReference type="InterPro" id="IPR038718">
    <property type="entry name" value="SNF2-like_sf"/>
</dbReference>
<comment type="similarity">
    <text evidence="2">Belongs to the SNF2/RAD54 helicase family. RAD16 subfamily.</text>
</comment>
<dbReference type="PROSITE" id="PS50089">
    <property type="entry name" value="ZF_RING_2"/>
    <property type="match status" value="1"/>
</dbReference>
<evidence type="ECO:0000256" key="1">
    <source>
        <dbReference type="ARBA" id="ARBA00004123"/>
    </source>
</evidence>
<evidence type="ECO:0000256" key="11">
    <source>
        <dbReference type="PROSITE-ProRule" id="PRU00175"/>
    </source>
</evidence>
<keyword evidence="4" id="KW-0547">Nucleotide-binding</keyword>
<accession>A0A5B8MU52</accession>
<proteinExistence type="inferred from homology"/>
<gene>
    <name evidence="16" type="ORF">A3770_11p63690</name>
</gene>